<feature type="compositionally biased region" description="Basic residues" evidence="2">
    <location>
        <begin position="781"/>
        <end position="795"/>
    </location>
</feature>
<feature type="compositionally biased region" description="Basic residues" evidence="2">
    <location>
        <begin position="424"/>
        <end position="435"/>
    </location>
</feature>
<feature type="compositionally biased region" description="Basic and acidic residues" evidence="2">
    <location>
        <begin position="436"/>
        <end position="446"/>
    </location>
</feature>
<name>A0A8T0AJ43_SILME</name>
<dbReference type="EMBL" id="JABFDY010000021">
    <property type="protein sequence ID" value="KAF7691643.1"/>
    <property type="molecule type" value="Genomic_DNA"/>
</dbReference>
<dbReference type="GO" id="GO:0045944">
    <property type="term" value="P:positive regulation of transcription by RNA polymerase II"/>
    <property type="evidence" value="ECO:0007669"/>
    <property type="project" value="TreeGrafter"/>
</dbReference>
<feature type="compositionally biased region" description="Basic and acidic residues" evidence="2">
    <location>
        <begin position="382"/>
        <end position="399"/>
    </location>
</feature>
<reference evidence="3" key="1">
    <citation type="submission" date="2020-08" db="EMBL/GenBank/DDBJ databases">
        <title>Chromosome-level assembly of Southern catfish (Silurus meridionalis) provides insights into visual adaptation to the nocturnal and benthic lifestyles.</title>
        <authorList>
            <person name="Zhang Y."/>
            <person name="Wang D."/>
            <person name="Peng Z."/>
        </authorList>
    </citation>
    <scope>NUCLEOTIDE SEQUENCE</scope>
    <source>
        <strain evidence="3">SWU-2019-XX</strain>
        <tissue evidence="3">Muscle</tissue>
    </source>
</reference>
<keyword evidence="4" id="KW-1185">Reference proteome</keyword>
<dbReference type="AlphaFoldDB" id="A0A8T0AJ43"/>
<feature type="compositionally biased region" description="Basic and acidic residues" evidence="2">
    <location>
        <begin position="282"/>
        <end position="337"/>
    </location>
</feature>
<dbReference type="InterPro" id="IPR029199">
    <property type="entry name" value="THRAP3_BCLAF1"/>
</dbReference>
<feature type="region of interest" description="Disordered" evidence="2">
    <location>
        <begin position="187"/>
        <end position="220"/>
    </location>
</feature>
<proteinExistence type="inferred from homology"/>
<dbReference type="PANTHER" id="PTHR15268:SF17">
    <property type="entry name" value="BCLAF1 AND THRAP3 FAMILY MEMBER 3"/>
    <property type="match status" value="1"/>
</dbReference>
<dbReference type="GO" id="GO:0016592">
    <property type="term" value="C:mediator complex"/>
    <property type="evidence" value="ECO:0007669"/>
    <property type="project" value="TreeGrafter"/>
</dbReference>
<sequence length="803" mass="92710">MWMELNTSLTWGTENYRSFVASWRRECSGSRSGSVHTLQAEDLVFWWTPRVLGFKLRREEGVTMSRHRSRSPPHSRTSSLLGRRDGYYGEQYHGAVRSDPWRGSENVNSRNADGGVRWDNGSSQAEEQVDHWAKFIEAIGRVEKRNVSSMSKHHVQDGVRSFEEDSTRCPRQLPREQLSSLEASRYGMESHKRVLSPGQRRTEHDGASRHSQGKRHDRMEHVYHNEEHEDRFARSAYSERSLKSNYTQLHFEGFHELDLREEYTTSHRGFSPQCTPLIVEHDHGIPKHDVRILNPGRERERPRSRDPTREPGHSRTHDLSRDRERPRSHDVVRDNEQLRSGGPIRDRELPRSRNPVSQHEHPGTRDPERGRGYPQGSGNFRQQEHPRSRDLVGDREHPRRSNSLRGNDLPRGYAKNSEPQGGRRSSRSMERHKHGRDYNDQPEISHESPSGLLNYDMREDSRFHNTSAERGMRHHKEQPRMGSHSREPHGHMDAVNDRDYRMDEGNRASASVHSWKGEVQPRGKHGGVPGHGNNPKRNLQQRLLSHPGAVTDFAGHETLKIKVDMSRPIGQSSHLGYSSERQLSLDLVNVGRQRLDFLPMLEHSGTFRESAMHSGTFAQEIITLVHQVKENYFQGQGVTLNERFSNEQEYSLGDKFAEEEQDMEGVGPDVNRPIGSASLDTQIFCKIGPMQTRRKPPFPAPSDLRHDLERKRLERLEGVKITIAGANFPQMLPQSQENEAVYVGDEDSCEAGWSEEVPQLTEHWDEPRPKRPAVNSNPRRNFNRARNRLGQRMKRNLNNGPRW</sequence>
<dbReference type="GO" id="GO:0003712">
    <property type="term" value="F:transcription coregulator activity"/>
    <property type="evidence" value="ECO:0007669"/>
    <property type="project" value="TreeGrafter"/>
</dbReference>
<comment type="similarity">
    <text evidence="1">Belongs to the BCLAF1/THRAP3 family.</text>
</comment>
<dbReference type="Proteomes" id="UP000606274">
    <property type="component" value="Unassembled WGS sequence"/>
</dbReference>
<feature type="compositionally biased region" description="Basic and acidic residues" evidence="2">
    <location>
        <begin position="358"/>
        <end position="371"/>
    </location>
</feature>
<accession>A0A8T0AJ43</accession>
<feature type="compositionally biased region" description="Basic and acidic residues" evidence="2">
    <location>
        <begin position="484"/>
        <end position="506"/>
    </location>
</feature>
<evidence type="ECO:0000313" key="3">
    <source>
        <dbReference type="EMBL" id="KAF7691643.1"/>
    </source>
</evidence>
<comment type="caution">
    <text evidence="3">The sequence shown here is derived from an EMBL/GenBank/DDBJ whole genome shotgun (WGS) entry which is preliminary data.</text>
</comment>
<feature type="region of interest" description="Disordered" evidence="2">
    <location>
        <begin position="98"/>
        <end position="121"/>
    </location>
</feature>
<gene>
    <name evidence="3" type="ORF">HF521_010610</name>
</gene>
<feature type="region of interest" description="Disordered" evidence="2">
    <location>
        <begin position="467"/>
        <end position="539"/>
    </location>
</feature>
<protein>
    <recommendedName>
        <fullName evidence="5">BCLAF1 and THRAP3 family member 3</fullName>
    </recommendedName>
</protein>
<dbReference type="GO" id="GO:0003677">
    <property type="term" value="F:DNA binding"/>
    <property type="evidence" value="ECO:0007669"/>
    <property type="project" value="TreeGrafter"/>
</dbReference>
<organism evidence="3 4">
    <name type="scientific">Silurus meridionalis</name>
    <name type="common">Southern catfish</name>
    <name type="synonym">Silurus soldatovi meridionalis</name>
    <dbReference type="NCBI Taxonomy" id="175797"/>
    <lineage>
        <taxon>Eukaryota</taxon>
        <taxon>Metazoa</taxon>
        <taxon>Chordata</taxon>
        <taxon>Craniata</taxon>
        <taxon>Vertebrata</taxon>
        <taxon>Euteleostomi</taxon>
        <taxon>Actinopterygii</taxon>
        <taxon>Neopterygii</taxon>
        <taxon>Teleostei</taxon>
        <taxon>Ostariophysi</taxon>
        <taxon>Siluriformes</taxon>
        <taxon>Siluridae</taxon>
        <taxon>Silurus</taxon>
    </lineage>
</organism>
<feature type="region of interest" description="Disordered" evidence="2">
    <location>
        <begin position="282"/>
        <end position="454"/>
    </location>
</feature>
<evidence type="ECO:0000313" key="4">
    <source>
        <dbReference type="Proteomes" id="UP000606274"/>
    </source>
</evidence>
<evidence type="ECO:0000256" key="2">
    <source>
        <dbReference type="SAM" id="MobiDB-lite"/>
    </source>
</evidence>
<dbReference type="PANTHER" id="PTHR15268">
    <property type="entry name" value="THRAP3/BCLAF1"/>
    <property type="match status" value="1"/>
</dbReference>
<evidence type="ECO:0008006" key="5">
    <source>
        <dbReference type="Google" id="ProtNLM"/>
    </source>
</evidence>
<evidence type="ECO:0000256" key="1">
    <source>
        <dbReference type="ARBA" id="ARBA00006481"/>
    </source>
</evidence>
<feature type="region of interest" description="Disordered" evidence="2">
    <location>
        <begin position="754"/>
        <end position="803"/>
    </location>
</feature>
<dbReference type="Pfam" id="PF15440">
    <property type="entry name" value="THRAP3_BCLAF1"/>
    <property type="match status" value="1"/>
</dbReference>